<sequence length="336" mass="35791">MSINDAPSKAKITSSVEAKAKTLKAPQETSKGISNIYNAINTKEPTPITKEMSLAEKITTNLRNSGLVLAQKGKGKVDAFADTAVDTVKSTWGLVSNPKAALDNLATAITHPKETVEAISKSAKKTVEKDYIQGNAYSRSYVEGKVLFGVGATIVGTKGLGSLAKVGKVPDVPNIKASKLEKTPVVKNGTQVDGAKGTGNNKPVSGAKVDFGAENPVSGQDWNNYFKDKYGNGNVQWKPTSFDDIIANPEKLYGSTKSEIKSTLGPNWVEGVYGRNGSGWKFTNPDGSVFYHGGGGVHKGSYYGFSNGQTKKVKIYKMEDGYVPTIDDKGKAIQID</sequence>
<protein>
    <recommendedName>
        <fullName evidence="3">Pre-toxin TG domain-containing protein</fullName>
    </recommendedName>
</protein>
<dbReference type="EMBL" id="CP137624">
    <property type="protein sequence ID" value="WPK12117.1"/>
    <property type="molecule type" value="Genomic_DNA"/>
</dbReference>
<keyword evidence="2" id="KW-1185">Reference proteome</keyword>
<evidence type="ECO:0000313" key="1">
    <source>
        <dbReference type="EMBL" id="WPK12117.1"/>
    </source>
</evidence>
<evidence type="ECO:0000313" key="2">
    <source>
        <dbReference type="Proteomes" id="UP001322664"/>
    </source>
</evidence>
<organism evidence="1 2">
    <name type="scientific">Lysinibacillus louembei</name>
    <dbReference type="NCBI Taxonomy" id="1470088"/>
    <lineage>
        <taxon>Bacteria</taxon>
        <taxon>Bacillati</taxon>
        <taxon>Bacillota</taxon>
        <taxon>Bacilli</taxon>
        <taxon>Bacillales</taxon>
        <taxon>Bacillaceae</taxon>
        <taxon>Lysinibacillus</taxon>
    </lineage>
</organism>
<name>A0ABZ0RV58_9BACI</name>
<gene>
    <name evidence="1" type="ORF">R6U77_00065</name>
</gene>
<accession>A0ABZ0RV58</accession>
<proteinExistence type="predicted"/>
<reference evidence="1 2" key="1">
    <citation type="submission" date="2023-09" db="EMBL/GenBank/DDBJ databases">
        <authorList>
            <person name="Page C.A."/>
            <person name="Perez-Diaz I.M."/>
        </authorList>
    </citation>
    <scope>NUCLEOTIDE SEQUENCE [LARGE SCALE GENOMIC DNA]</scope>
    <source>
        <strain evidence="1 2">Ll15</strain>
    </source>
</reference>
<evidence type="ECO:0008006" key="3">
    <source>
        <dbReference type="Google" id="ProtNLM"/>
    </source>
</evidence>
<dbReference type="Proteomes" id="UP001322664">
    <property type="component" value="Chromosome"/>
</dbReference>
<dbReference type="RefSeq" id="WP_319836922.1">
    <property type="nucleotide sequence ID" value="NZ_CP137624.1"/>
</dbReference>